<protein>
    <submittedName>
        <fullName evidence="1">Uncharacterized protein</fullName>
    </submittedName>
</protein>
<organism evidence="1 2">
    <name type="scientific">Polystyrenella longa</name>
    <dbReference type="NCBI Taxonomy" id="2528007"/>
    <lineage>
        <taxon>Bacteria</taxon>
        <taxon>Pseudomonadati</taxon>
        <taxon>Planctomycetota</taxon>
        <taxon>Planctomycetia</taxon>
        <taxon>Planctomycetales</taxon>
        <taxon>Planctomycetaceae</taxon>
        <taxon>Polystyrenella</taxon>
    </lineage>
</organism>
<dbReference type="Proteomes" id="UP000317178">
    <property type="component" value="Chromosome"/>
</dbReference>
<accession>A0A518CLK1</accession>
<dbReference type="AlphaFoldDB" id="A0A518CLK1"/>
<reference evidence="1 2" key="1">
    <citation type="submission" date="2019-02" db="EMBL/GenBank/DDBJ databases">
        <title>Deep-cultivation of Planctomycetes and their phenomic and genomic characterization uncovers novel biology.</title>
        <authorList>
            <person name="Wiegand S."/>
            <person name="Jogler M."/>
            <person name="Boedeker C."/>
            <person name="Pinto D."/>
            <person name="Vollmers J."/>
            <person name="Rivas-Marin E."/>
            <person name="Kohn T."/>
            <person name="Peeters S.H."/>
            <person name="Heuer A."/>
            <person name="Rast P."/>
            <person name="Oberbeckmann S."/>
            <person name="Bunk B."/>
            <person name="Jeske O."/>
            <person name="Meyerdierks A."/>
            <person name="Storesund J.E."/>
            <person name="Kallscheuer N."/>
            <person name="Luecker S."/>
            <person name="Lage O.M."/>
            <person name="Pohl T."/>
            <person name="Merkel B.J."/>
            <person name="Hornburger P."/>
            <person name="Mueller R.-W."/>
            <person name="Bruemmer F."/>
            <person name="Labrenz M."/>
            <person name="Spormann A.M."/>
            <person name="Op den Camp H."/>
            <person name="Overmann J."/>
            <person name="Amann R."/>
            <person name="Jetten M.S.M."/>
            <person name="Mascher T."/>
            <person name="Medema M.H."/>
            <person name="Devos D.P."/>
            <person name="Kaster A.-K."/>
            <person name="Ovreas L."/>
            <person name="Rohde M."/>
            <person name="Galperin M.Y."/>
            <person name="Jogler C."/>
        </authorList>
    </citation>
    <scope>NUCLEOTIDE SEQUENCE [LARGE SCALE GENOMIC DNA]</scope>
    <source>
        <strain evidence="1 2">Pla110</strain>
    </source>
</reference>
<dbReference type="EMBL" id="CP036281">
    <property type="protein sequence ID" value="QDU80096.1"/>
    <property type="molecule type" value="Genomic_DNA"/>
</dbReference>
<sequence length="186" mass="21843">MSDTIDNGTEEAGYPPTVGIYTMWHDSQMVIRIHEKNGSRRIDNYEEGQLVDSLMVVPEKDMLLSIDYRNGGVQDSFSLKKTVRMADGKPPKRKSKVKSNSIINWHETGTCIIDDRECRILEWRYDGRLKRRRHVDKESNYFRQEISYDDDGSIMKIIDWIMEDENPPEYEVFTAEWKPAGYQEPE</sequence>
<dbReference type="RefSeq" id="WP_144995216.1">
    <property type="nucleotide sequence ID" value="NZ_CP036281.1"/>
</dbReference>
<dbReference type="KEGG" id="plon:Pla110_18180"/>
<evidence type="ECO:0000313" key="1">
    <source>
        <dbReference type="EMBL" id="QDU80096.1"/>
    </source>
</evidence>
<gene>
    <name evidence="1" type="ORF">Pla110_18180</name>
</gene>
<evidence type="ECO:0000313" key="2">
    <source>
        <dbReference type="Proteomes" id="UP000317178"/>
    </source>
</evidence>
<name>A0A518CLK1_9PLAN</name>
<keyword evidence="2" id="KW-1185">Reference proteome</keyword>
<proteinExistence type="predicted"/>